<protein>
    <submittedName>
        <fullName evidence="1">Uncharacterized protein</fullName>
    </submittedName>
</protein>
<dbReference type="HOGENOM" id="CLU_3087913_0_0_1"/>
<dbReference type="AlphaFoldDB" id="A0A0D0DQ20"/>
<name>A0A0D0DQ20_9AGAM</name>
<organism evidence="1 2">
    <name type="scientific">Paxillus rubicundulus Ve08.2h10</name>
    <dbReference type="NCBI Taxonomy" id="930991"/>
    <lineage>
        <taxon>Eukaryota</taxon>
        <taxon>Fungi</taxon>
        <taxon>Dikarya</taxon>
        <taxon>Basidiomycota</taxon>
        <taxon>Agaricomycotina</taxon>
        <taxon>Agaricomycetes</taxon>
        <taxon>Agaricomycetidae</taxon>
        <taxon>Boletales</taxon>
        <taxon>Paxilineae</taxon>
        <taxon>Paxillaceae</taxon>
        <taxon>Paxillus</taxon>
    </lineage>
</organism>
<dbReference type="EMBL" id="KN825118">
    <property type="protein sequence ID" value="KIK94283.1"/>
    <property type="molecule type" value="Genomic_DNA"/>
</dbReference>
<proteinExistence type="predicted"/>
<dbReference type="InParanoid" id="A0A0D0DQ20"/>
<reference evidence="1 2" key="1">
    <citation type="submission" date="2014-04" db="EMBL/GenBank/DDBJ databases">
        <authorList>
            <consortium name="DOE Joint Genome Institute"/>
            <person name="Kuo A."/>
            <person name="Kohler A."/>
            <person name="Jargeat P."/>
            <person name="Nagy L.G."/>
            <person name="Floudas D."/>
            <person name="Copeland A."/>
            <person name="Barry K.W."/>
            <person name="Cichocki N."/>
            <person name="Veneault-Fourrey C."/>
            <person name="LaButti K."/>
            <person name="Lindquist E.A."/>
            <person name="Lipzen A."/>
            <person name="Lundell T."/>
            <person name="Morin E."/>
            <person name="Murat C."/>
            <person name="Sun H."/>
            <person name="Tunlid A."/>
            <person name="Henrissat B."/>
            <person name="Grigoriev I.V."/>
            <person name="Hibbett D.S."/>
            <person name="Martin F."/>
            <person name="Nordberg H.P."/>
            <person name="Cantor M.N."/>
            <person name="Hua S.X."/>
        </authorList>
    </citation>
    <scope>NUCLEOTIDE SEQUENCE [LARGE SCALE GENOMIC DNA]</scope>
    <source>
        <strain evidence="1 2">Ve08.2h10</strain>
    </source>
</reference>
<evidence type="ECO:0000313" key="1">
    <source>
        <dbReference type="EMBL" id="KIK94283.1"/>
    </source>
</evidence>
<reference evidence="2" key="2">
    <citation type="submission" date="2015-01" db="EMBL/GenBank/DDBJ databases">
        <title>Evolutionary Origins and Diversification of the Mycorrhizal Mutualists.</title>
        <authorList>
            <consortium name="DOE Joint Genome Institute"/>
            <consortium name="Mycorrhizal Genomics Consortium"/>
            <person name="Kohler A."/>
            <person name="Kuo A."/>
            <person name="Nagy L.G."/>
            <person name="Floudas D."/>
            <person name="Copeland A."/>
            <person name="Barry K.W."/>
            <person name="Cichocki N."/>
            <person name="Veneault-Fourrey C."/>
            <person name="LaButti K."/>
            <person name="Lindquist E.A."/>
            <person name="Lipzen A."/>
            <person name="Lundell T."/>
            <person name="Morin E."/>
            <person name="Murat C."/>
            <person name="Riley R."/>
            <person name="Ohm R."/>
            <person name="Sun H."/>
            <person name="Tunlid A."/>
            <person name="Henrissat B."/>
            <person name="Grigoriev I.V."/>
            <person name="Hibbett D.S."/>
            <person name="Martin F."/>
        </authorList>
    </citation>
    <scope>NUCLEOTIDE SEQUENCE [LARGE SCALE GENOMIC DNA]</scope>
    <source>
        <strain evidence="2">Ve08.2h10</strain>
    </source>
</reference>
<gene>
    <name evidence="1" type="ORF">PAXRUDRAFT_828144</name>
</gene>
<evidence type="ECO:0000313" key="2">
    <source>
        <dbReference type="Proteomes" id="UP000054538"/>
    </source>
</evidence>
<keyword evidence="2" id="KW-1185">Reference proteome</keyword>
<accession>A0A0D0DQ20</accession>
<sequence length="64" mass="6895">MLSTSGSQVNQCPSHCPLSWVVVARIFIDENELISTEILANECLECIAMVLIALECSAAEGGQR</sequence>
<dbReference type="Proteomes" id="UP000054538">
    <property type="component" value="Unassembled WGS sequence"/>
</dbReference>